<dbReference type="InParanoid" id="A0A1B1AJY6"/>
<evidence type="ECO:0000313" key="3">
    <source>
        <dbReference type="Proteomes" id="UP000092498"/>
    </source>
</evidence>
<accession>A0A1B1AJY6</accession>
<name>A0A1B1AJY6_9PROT</name>
<feature type="transmembrane region" description="Helical" evidence="1">
    <location>
        <begin position="136"/>
        <end position="157"/>
    </location>
</feature>
<feature type="transmembrane region" description="Helical" evidence="1">
    <location>
        <begin position="164"/>
        <end position="183"/>
    </location>
</feature>
<dbReference type="KEGG" id="cbot:ATE48_13490"/>
<reference evidence="2 3" key="1">
    <citation type="submission" date="2015-11" db="EMBL/GenBank/DDBJ databases">
        <title>Whole-Genome Sequence of Candidatus Oderbacter manganicum from the National Park Lower Oder Valley, Germany.</title>
        <authorList>
            <person name="Braun B."/>
            <person name="Liere K."/>
            <person name="Szewzyk U."/>
        </authorList>
    </citation>
    <scope>NUCLEOTIDE SEQUENCE [LARGE SCALE GENOMIC DNA]</scope>
    <source>
        <strain evidence="2 3">OTSz_A_272</strain>
    </source>
</reference>
<feature type="transmembrane region" description="Helical" evidence="1">
    <location>
        <begin position="6"/>
        <end position="30"/>
    </location>
</feature>
<protein>
    <submittedName>
        <fullName evidence="2">Uncharacterized protein</fullName>
    </submittedName>
</protein>
<keyword evidence="1" id="KW-0472">Membrane</keyword>
<organism evidence="2 3">
    <name type="scientific">Candidatus Viadribacter manganicus</name>
    <dbReference type="NCBI Taxonomy" id="1759059"/>
    <lineage>
        <taxon>Bacteria</taxon>
        <taxon>Pseudomonadati</taxon>
        <taxon>Pseudomonadota</taxon>
        <taxon>Alphaproteobacteria</taxon>
        <taxon>Hyphomonadales</taxon>
        <taxon>Hyphomonadaceae</taxon>
        <taxon>Candidatus Viadribacter</taxon>
    </lineage>
</organism>
<sequence length="186" mass="20495">MTSFEFVFGLISIITSLAVTHLIGGLIAYVRHRARFSLRHALWSWTAFALVIANWASFWDDRAVNWEPRAVLLWLALMISLYAFSALTVPEMERGDKIDLVAFHESDGKRYIAAHILFAAIVVASFAINTANVIDWLSASSFALVGLALTVAALVVRPVLLQQAIALVLAAFGTFFMLVRLSILAS</sequence>
<dbReference type="AlphaFoldDB" id="A0A1B1AJY6"/>
<keyword evidence="1" id="KW-1133">Transmembrane helix</keyword>
<dbReference type="Proteomes" id="UP000092498">
    <property type="component" value="Chromosome"/>
</dbReference>
<evidence type="ECO:0000256" key="1">
    <source>
        <dbReference type="SAM" id="Phobius"/>
    </source>
</evidence>
<keyword evidence="3" id="KW-1185">Reference proteome</keyword>
<dbReference type="STRING" id="1759059.ATE48_13490"/>
<feature type="transmembrane region" description="Helical" evidence="1">
    <location>
        <begin position="111"/>
        <end position="130"/>
    </location>
</feature>
<dbReference type="EMBL" id="CP013244">
    <property type="protein sequence ID" value="ANP46855.1"/>
    <property type="molecule type" value="Genomic_DNA"/>
</dbReference>
<evidence type="ECO:0000313" key="2">
    <source>
        <dbReference type="EMBL" id="ANP46855.1"/>
    </source>
</evidence>
<dbReference type="RefSeq" id="WP_066772348.1">
    <property type="nucleotide sequence ID" value="NZ_CP013244.1"/>
</dbReference>
<feature type="transmembrane region" description="Helical" evidence="1">
    <location>
        <begin position="71"/>
        <end position="90"/>
    </location>
</feature>
<feature type="transmembrane region" description="Helical" evidence="1">
    <location>
        <begin position="42"/>
        <end position="59"/>
    </location>
</feature>
<gene>
    <name evidence="2" type="ORF">ATE48_13490</name>
</gene>
<proteinExistence type="predicted"/>
<keyword evidence="1" id="KW-0812">Transmembrane</keyword>